<keyword evidence="1" id="KW-0255">Endonuclease</keyword>
<dbReference type="EMBL" id="JABFDB010000041">
    <property type="protein sequence ID" value="NYZ24546.1"/>
    <property type="molecule type" value="Genomic_DNA"/>
</dbReference>
<accession>A0ABX2TM36</accession>
<keyword evidence="2" id="KW-1185">Reference proteome</keyword>
<keyword evidence="1" id="KW-0540">Nuclease</keyword>
<dbReference type="InterPro" id="IPR019072">
    <property type="entry name" value="Restrct_endonuc_II_XamI"/>
</dbReference>
<organism evidence="1 2">
    <name type="scientific">Azospirillum oleiclasticum</name>
    <dbReference type="NCBI Taxonomy" id="2735135"/>
    <lineage>
        <taxon>Bacteria</taxon>
        <taxon>Pseudomonadati</taxon>
        <taxon>Pseudomonadota</taxon>
        <taxon>Alphaproteobacteria</taxon>
        <taxon>Rhodospirillales</taxon>
        <taxon>Azospirillaceae</taxon>
        <taxon>Azospirillum</taxon>
    </lineage>
</organism>
<dbReference type="GO" id="GO:0004519">
    <property type="term" value="F:endonuclease activity"/>
    <property type="evidence" value="ECO:0007669"/>
    <property type="project" value="UniProtKB-KW"/>
</dbReference>
<evidence type="ECO:0000313" key="1">
    <source>
        <dbReference type="EMBL" id="NYZ24546.1"/>
    </source>
</evidence>
<dbReference type="Proteomes" id="UP000584642">
    <property type="component" value="Unassembled WGS sequence"/>
</dbReference>
<reference evidence="1 2" key="1">
    <citation type="submission" date="2020-05" db="EMBL/GenBank/DDBJ databases">
        <title>Azospirillum oleiclasticum sp. nov, a nitrogen-fixing and heavy crude oil-emulsifying bacterium isolated from the crude oil of Yumen Oilfield.</title>
        <authorList>
            <person name="Wu D."/>
            <person name="Cai M."/>
            <person name="Zhang X."/>
        </authorList>
    </citation>
    <scope>NUCLEOTIDE SEQUENCE [LARGE SCALE GENOMIC DNA]</scope>
    <source>
        <strain evidence="1 2">ROY-1-1-2</strain>
    </source>
</reference>
<sequence>MAEPRSWTLAELAADAAEGRARFRAERLEEPRDLYVAFFDEMVPVFETLTLHLESLFAETSPVERIVDVVSDRQAGTAFRYLAAPPISEDDLKTLTDARLSRKELAGDPDAARRVRDMVRQIIDPRRFPWIVAGRPARPGERHAAVVASAALVAAQRVQTSRRGDAKAVQEEAVKALLRGMGFVERPPRDIPMLADAPAAGEFCGESRLGDTRADLVIGLFDRRALAVECKVSNSEVNSFKRVNHEAAGKAAKWNAQFGKRQLVAMAVLRGVFKPENLASAQDAGLHLVWSHRLEDLRGFVEGTRAL</sequence>
<keyword evidence="1" id="KW-0378">Hydrolase</keyword>
<evidence type="ECO:0000313" key="2">
    <source>
        <dbReference type="Proteomes" id="UP000584642"/>
    </source>
</evidence>
<dbReference type="RefSeq" id="WP_180286322.1">
    <property type="nucleotide sequence ID" value="NZ_JABFDB010000041.1"/>
</dbReference>
<proteinExistence type="predicted"/>
<protein>
    <submittedName>
        <fullName evidence="1">XamI family restriction endonuclease</fullName>
    </submittedName>
</protein>
<gene>
    <name evidence="1" type="ORF">HND93_32990</name>
</gene>
<dbReference type="Pfam" id="PF09572">
    <property type="entry name" value="RE_XamI"/>
    <property type="match status" value="1"/>
</dbReference>
<name>A0ABX2TM36_9PROT</name>
<comment type="caution">
    <text evidence="1">The sequence shown here is derived from an EMBL/GenBank/DDBJ whole genome shotgun (WGS) entry which is preliminary data.</text>
</comment>